<feature type="domain" description="GTD-binding" evidence="7">
    <location>
        <begin position="180"/>
        <end position="278"/>
    </location>
</feature>
<keyword evidence="3 6" id="KW-1133">Transmembrane helix</keyword>
<evidence type="ECO:0000313" key="8">
    <source>
        <dbReference type="EMBL" id="KAL0384389.1"/>
    </source>
</evidence>
<feature type="transmembrane region" description="Helical" evidence="6">
    <location>
        <begin position="62"/>
        <end position="80"/>
    </location>
</feature>
<comment type="caution">
    <text evidence="8">The sequence shown here is derived from an EMBL/GenBank/DDBJ whole genome shotgun (WGS) entry which is preliminary data.</text>
</comment>
<reference evidence="8" key="1">
    <citation type="submission" date="2020-06" db="EMBL/GenBank/DDBJ databases">
        <authorList>
            <person name="Li T."/>
            <person name="Hu X."/>
            <person name="Zhang T."/>
            <person name="Song X."/>
            <person name="Zhang H."/>
            <person name="Dai N."/>
            <person name="Sheng W."/>
            <person name="Hou X."/>
            <person name="Wei L."/>
        </authorList>
    </citation>
    <scope>NUCLEOTIDE SEQUENCE</scope>
    <source>
        <strain evidence="8">G02</strain>
        <tissue evidence="8">Leaf</tissue>
    </source>
</reference>
<proteinExistence type="predicted"/>
<keyword evidence="4 6" id="KW-0472">Membrane</keyword>
<comment type="subcellular location">
    <subcellularLocation>
        <location evidence="1">Membrane</location>
    </subcellularLocation>
</comment>
<evidence type="ECO:0000259" key="7">
    <source>
        <dbReference type="PROSITE" id="PS51775"/>
    </source>
</evidence>
<name>A0AAW2RW52_SESRA</name>
<dbReference type="GO" id="GO:0080115">
    <property type="term" value="F:myosin XI tail binding"/>
    <property type="evidence" value="ECO:0007669"/>
    <property type="project" value="UniProtKB-ARBA"/>
</dbReference>
<dbReference type="GO" id="GO:0016020">
    <property type="term" value="C:membrane"/>
    <property type="evidence" value="ECO:0007669"/>
    <property type="project" value="UniProtKB-SubCell"/>
</dbReference>
<dbReference type="AlphaFoldDB" id="A0AAW2RW52"/>
<accession>A0AAW2RW52</accession>
<dbReference type="InterPro" id="IPR007656">
    <property type="entry name" value="GTD-bd"/>
</dbReference>
<dbReference type="PANTHER" id="PTHR31422">
    <property type="entry name" value="BNAANNG28530D PROTEIN"/>
    <property type="match status" value="1"/>
</dbReference>
<evidence type="ECO:0000256" key="1">
    <source>
        <dbReference type="ARBA" id="ARBA00004370"/>
    </source>
</evidence>
<dbReference type="Pfam" id="PF04576">
    <property type="entry name" value="Zein-binding"/>
    <property type="match status" value="1"/>
</dbReference>
<organism evidence="8">
    <name type="scientific">Sesamum radiatum</name>
    <name type="common">Black benniseed</name>
    <dbReference type="NCBI Taxonomy" id="300843"/>
    <lineage>
        <taxon>Eukaryota</taxon>
        <taxon>Viridiplantae</taxon>
        <taxon>Streptophyta</taxon>
        <taxon>Embryophyta</taxon>
        <taxon>Tracheophyta</taxon>
        <taxon>Spermatophyta</taxon>
        <taxon>Magnoliopsida</taxon>
        <taxon>eudicotyledons</taxon>
        <taxon>Gunneridae</taxon>
        <taxon>Pentapetalae</taxon>
        <taxon>asterids</taxon>
        <taxon>lamiids</taxon>
        <taxon>Lamiales</taxon>
        <taxon>Pedaliaceae</taxon>
        <taxon>Sesamum</taxon>
    </lineage>
</organism>
<evidence type="ECO:0000256" key="5">
    <source>
        <dbReference type="SAM" id="Coils"/>
    </source>
</evidence>
<dbReference type="PROSITE" id="PS51775">
    <property type="entry name" value="GTD_BINDING"/>
    <property type="match status" value="1"/>
</dbReference>
<protein>
    <submittedName>
        <fullName evidence="8">Protein FLOURY 1-like</fullName>
    </submittedName>
</protein>
<evidence type="ECO:0000256" key="2">
    <source>
        <dbReference type="ARBA" id="ARBA00022692"/>
    </source>
</evidence>
<sequence length="373" mass="43381">MQIFVRLYAFVVVCSVLGFHKGFLKFLLGGFVLMDCVACWKHLTLDYELGCGFFLFGRFKQVYEFLVLFLLFGFGFKFLYRDRFCRGLVRFLCDLRGKSGEWKRGFCLKYVLAGKSGLFKFLKEESFVPLIDKMEEREEISDLYTDSDGKIDTDSDEQCVYDGDVDEYDEKEHTYEDSESDVSALRNLIKIERQRANAAQAELAKERAASATAAEEAMAMILRLQNEKCLIEMELSQYRRLAEEKQIHDQEVIRSLQWLVWRHESERSSLEEQLILCKQRLERSSKDECEEVKDEAQSSFNGSIWDALENVLYSSRDANFSDEIMFQFIQRVSCGRSAQVGFLYLLRNLRVHAVLIPAIYLHSVELLSSDLKS</sequence>
<evidence type="ECO:0000256" key="3">
    <source>
        <dbReference type="ARBA" id="ARBA00022989"/>
    </source>
</evidence>
<gene>
    <name evidence="8" type="ORF">Sradi_2833200</name>
</gene>
<evidence type="ECO:0000256" key="6">
    <source>
        <dbReference type="SAM" id="Phobius"/>
    </source>
</evidence>
<reference evidence="8" key="2">
    <citation type="journal article" date="2024" name="Plant">
        <title>Genomic evolution and insights into agronomic trait innovations of Sesamum species.</title>
        <authorList>
            <person name="Miao H."/>
            <person name="Wang L."/>
            <person name="Qu L."/>
            <person name="Liu H."/>
            <person name="Sun Y."/>
            <person name="Le M."/>
            <person name="Wang Q."/>
            <person name="Wei S."/>
            <person name="Zheng Y."/>
            <person name="Lin W."/>
            <person name="Duan Y."/>
            <person name="Cao H."/>
            <person name="Xiong S."/>
            <person name="Wang X."/>
            <person name="Wei L."/>
            <person name="Li C."/>
            <person name="Ma Q."/>
            <person name="Ju M."/>
            <person name="Zhao R."/>
            <person name="Li G."/>
            <person name="Mu C."/>
            <person name="Tian Q."/>
            <person name="Mei H."/>
            <person name="Zhang T."/>
            <person name="Gao T."/>
            <person name="Zhang H."/>
        </authorList>
    </citation>
    <scope>NUCLEOTIDE SEQUENCE</scope>
    <source>
        <strain evidence="8">G02</strain>
    </source>
</reference>
<evidence type="ECO:0000256" key="4">
    <source>
        <dbReference type="ARBA" id="ARBA00023136"/>
    </source>
</evidence>
<dbReference type="PANTHER" id="PTHR31422:SF2">
    <property type="entry name" value="PROTEIN FLOURY 1-LIKE"/>
    <property type="match status" value="1"/>
</dbReference>
<feature type="transmembrane region" description="Helical" evidence="6">
    <location>
        <begin position="7"/>
        <end position="24"/>
    </location>
</feature>
<keyword evidence="2 6" id="KW-0812">Transmembrane</keyword>
<keyword evidence="5" id="KW-0175">Coiled coil</keyword>
<feature type="coiled-coil region" evidence="5">
    <location>
        <begin position="182"/>
        <end position="211"/>
    </location>
</feature>
<dbReference type="EMBL" id="JACGWJ010000012">
    <property type="protein sequence ID" value="KAL0384389.1"/>
    <property type="molecule type" value="Genomic_DNA"/>
</dbReference>